<dbReference type="EMBL" id="JAVRJZ010000017">
    <property type="protein sequence ID" value="KAK2710338.1"/>
    <property type="molecule type" value="Genomic_DNA"/>
</dbReference>
<evidence type="ECO:0000256" key="5">
    <source>
        <dbReference type="ARBA" id="ARBA00032325"/>
    </source>
</evidence>
<proteinExistence type="inferred from homology"/>
<dbReference type="InterPro" id="IPR053939">
    <property type="entry name" value="UTP25_C"/>
</dbReference>
<evidence type="ECO:0000313" key="10">
    <source>
        <dbReference type="Proteomes" id="UP001187531"/>
    </source>
</evidence>
<keyword evidence="3" id="KW-0539">Nucleus</keyword>
<feature type="domain" description="UTP25 C-terminal" evidence="7">
    <location>
        <begin position="538"/>
        <end position="723"/>
    </location>
</feature>
<protein>
    <recommendedName>
        <fullName evidence="4">U3 small nucleolar RNA-associated protein 25 homolog</fullName>
    </recommendedName>
    <alternativeName>
        <fullName evidence="5">UTP25 small subunit processor component</fullName>
    </alternativeName>
</protein>
<evidence type="ECO:0000313" key="9">
    <source>
        <dbReference type="EMBL" id="KAK2710338.1"/>
    </source>
</evidence>
<comment type="caution">
    <text evidence="9">The sequence shown here is derived from an EMBL/GenBank/DDBJ whole genome shotgun (WGS) entry which is preliminary data.</text>
</comment>
<dbReference type="Gene3D" id="3.40.50.300">
    <property type="entry name" value="P-loop containing nucleotide triphosphate hydrolases"/>
    <property type="match status" value="1"/>
</dbReference>
<comment type="similarity">
    <text evidence="2">Belongs to the UTP25 family.</text>
</comment>
<dbReference type="PANTHER" id="PTHR12933:SF0">
    <property type="entry name" value="U3 SMALL NUCLEOLAR RNA-ASSOCIATED PROTEIN 25 HOMOLOG"/>
    <property type="match status" value="1"/>
</dbReference>
<dbReference type="Pfam" id="PF22916">
    <property type="entry name" value="UTP25_NTPase-like"/>
    <property type="match status" value="1"/>
</dbReference>
<feature type="domain" description="UTP25 NTP hydrolase-like" evidence="8">
    <location>
        <begin position="260"/>
        <end position="526"/>
    </location>
</feature>
<feature type="compositionally biased region" description="Acidic residues" evidence="6">
    <location>
        <begin position="122"/>
        <end position="138"/>
    </location>
</feature>
<dbReference type="Pfam" id="PF06862">
    <property type="entry name" value="Utp25_C"/>
    <property type="match status" value="1"/>
</dbReference>
<feature type="compositionally biased region" description="Acidic residues" evidence="6">
    <location>
        <begin position="71"/>
        <end position="89"/>
    </location>
</feature>
<evidence type="ECO:0000259" key="8">
    <source>
        <dbReference type="Pfam" id="PF22916"/>
    </source>
</evidence>
<dbReference type="GO" id="GO:0019843">
    <property type="term" value="F:rRNA binding"/>
    <property type="evidence" value="ECO:0007669"/>
    <property type="project" value="TreeGrafter"/>
</dbReference>
<feature type="compositionally biased region" description="Basic residues" evidence="6">
    <location>
        <begin position="1"/>
        <end position="18"/>
    </location>
</feature>
<evidence type="ECO:0000259" key="7">
    <source>
        <dbReference type="Pfam" id="PF06862"/>
    </source>
</evidence>
<feature type="compositionally biased region" description="Basic and acidic residues" evidence="6">
    <location>
        <begin position="19"/>
        <end position="29"/>
    </location>
</feature>
<evidence type="ECO:0000256" key="3">
    <source>
        <dbReference type="ARBA" id="ARBA00023242"/>
    </source>
</evidence>
<dbReference type="Proteomes" id="UP001187531">
    <property type="component" value="Unassembled WGS sequence"/>
</dbReference>
<organism evidence="9 10">
    <name type="scientific">Artemia franciscana</name>
    <name type="common">Brine shrimp</name>
    <name type="synonym">Artemia sanfranciscana</name>
    <dbReference type="NCBI Taxonomy" id="6661"/>
    <lineage>
        <taxon>Eukaryota</taxon>
        <taxon>Metazoa</taxon>
        <taxon>Ecdysozoa</taxon>
        <taxon>Arthropoda</taxon>
        <taxon>Crustacea</taxon>
        <taxon>Branchiopoda</taxon>
        <taxon>Anostraca</taxon>
        <taxon>Artemiidae</taxon>
        <taxon>Artemia</taxon>
    </lineage>
</organism>
<dbReference type="PANTHER" id="PTHR12933">
    <property type="entry name" value="ORF PROTEIN-RELATED"/>
    <property type="match status" value="1"/>
</dbReference>
<feature type="region of interest" description="Disordered" evidence="6">
    <location>
        <begin position="1"/>
        <end position="143"/>
    </location>
</feature>
<dbReference type="GO" id="GO:0034511">
    <property type="term" value="F:U3 snoRNA binding"/>
    <property type="evidence" value="ECO:0007669"/>
    <property type="project" value="InterPro"/>
</dbReference>
<feature type="compositionally biased region" description="Acidic residues" evidence="6">
    <location>
        <begin position="100"/>
        <end position="115"/>
    </location>
</feature>
<dbReference type="InterPro" id="IPR027417">
    <property type="entry name" value="P-loop_NTPase"/>
</dbReference>
<evidence type="ECO:0000256" key="2">
    <source>
        <dbReference type="ARBA" id="ARBA00009223"/>
    </source>
</evidence>
<evidence type="ECO:0000256" key="1">
    <source>
        <dbReference type="ARBA" id="ARBA00004604"/>
    </source>
</evidence>
<dbReference type="InterPro" id="IPR053940">
    <property type="entry name" value="UTP25_NTPase-like"/>
</dbReference>
<name>A0AA88KWT6_ARTSF</name>
<dbReference type="InterPro" id="IPR010678">
    <property type="entry name" value="UTP25"/>
</dbReference>
<evidence type="ECO:0000256" key="6">
    <source>
        <dbReference type="SAM" id="MobiDB-lite"/>
    </source>
</evidence>
<evidence type="ECO:0000256" key="4">
    <source>
        <dbReference type="ARBA" id="ARBA00024421"/>
    </source>
</evidence>
<keyword evidence="10" id="KW-1185">Reference proteome</keyword>
<comment type="subcellular location">
    <subcellularLocation>
        <location evidence="1">Nucleus</location>
        <location evidence="1">Nucleolus</location>
    </subcellularLocation>
</comment>
<accession>A0AA88KWT6</accession>
<gene>
    <name evidence="9" type="ORF">QYM36_013854</name>
</gene>
<dbReference type="GO" id="GO:0000462">
    <property type="term" value="P:maturation of SSU-rRNA from tricistronic rRNA transcript (SSU-rRNA, 5.8S rRNA, LSU-rRNA)"/>
    <property type="evidence" value="ECO:0007669"/>
    <property type="project" value="TreeGrafter"/>
</dbReference>
<dbReference type="AlphaFoldDB" id="A0AA88KWT6"/>
<sequence>MKRGRGRQQRRKNHKKKKFEVQPDVEERQGALPSKLLGEYKKESESESSEDEDNYYNQVLNLVASNKDDQSELESELDESRLEEEEEALYDGSDSSSQSDEVDSDDDLLEGEPDEADPRVEEGEEFDELESNSSEAEDINNSNSGDASIQCLFRSHLEHNLPENLATVGVLRENYENEQRKWPQLGQINITIAKESFLAEANPNYAFDLDIKSTRKHPLRVLPQKPVKNVSELNVKPQILKHCGNLNKLQLELFTLFNQYLDLHYPERSNENGEDIRFTYCFHALNHLLKSRSTVLHHNEKLKKGNYLDVPDSFRDQGLVRPKVLIVLPFKESALRTVKIVSDILLGGDTGGSVINKKRFLDEFGEDGEGKNLKKNIHKPEDYQETFKGNTDDSFRIGMAITKKSLKLYTNFYNSDLIIASPLGLRMIIGAEGEKDRDFDFLTSVELLIIDQCDVLLMQNWEHVLHLFSHLHLQPQDTHGTDLSRVRMYVLDGLAKYYRQTLVFSSMVRPEINALTNKHCFNYFGKGFVFNKIDSGTVGQVVVQLPQAFHRIEASSPQNATEARFQYFIEKIVPQFRNSSMKHTLIFVPSYFDYVKLRNYFKKEEVNFTQICEYTEDGKTAKARDMFFHGKRHLMLYTGRCHFYKRFRIKGVRHIVFYELPIQPHFYSEICNLTSDLYQGKKSSRSEHKTCTILYSKFDVLSLANTVGSDRARQMIASDKKVHMLVTSDL</sequence>
<dbReference type="GO" id="GO:0032040">
    <property type="term" value="C:small-subunit processome"/>
    <property type="evidence" value="ECO:0007669"/>
    <property type="project" value="TreeGrafter"/>
</dbReference>
<reference evidence="9" key="1">
    <citation type="submission" date="2023-07" db="EMBL/GenBank/DDBJ databases">
        <title>Chromosome-level genome assembly of Artemia franciscana.</title>
        <authorList>
            <person name="Jo E."/>
        </authorList>
    </citation>
    <scope>NUCLEOTIDE SEQUENCE</scope>
    <source>
        <tissue evidence="9">Whole body</tissue>
    </source>
</reference>